<accession>A0ABR2LSP1</accession>
<evidence type="ECO:0000256" key="2">
    <source>
        <dbReference type="ARBA" id="ARBA00022630"/>
    </source>
</evidence>
<evidence type="ECO:0000259" key="6">
    <source>
        <dbReference type="Pfam" id="PF00890"/>
    </source>
</evidence>
<dbReference type="InterPro" id="IPR003953">
    <property type="entry name" value="FAD-dep_OxRdtase_2_FAD-bd"/>
</dbReference>
<keyword evidence="3" id="KW-0274">FAD</keyword>
<comment type="similarity">
    <text evidence="1">Belongs to the GMC oxidoreductase family.</text>
</comment>
<dbReference type="InterPro" id="IPR000172">
    <property type="entry name" value="GMC_OxRdtase_N"/>
</dbReference>
<feature type="domain" description="Glucose-methanol-choline oxidoreductase N-terminal" evidence="5">
    <location>
        <begin position="202"/>
        <end position="314"/>
    </location>
</feature>
<proteinExistence type="inferred from homology"/>
<organism evidence="7 8">
    <name type="scientific">Platanthera guangdongensis</name>
    <dbReference type="NCBI Taxonomy" id="2320717"/>
    <lineage>
        <taxon>Eukaryota</taxon>
        <taxon>Viridiplantae</taxon>
        <taxon>Streptophyta</taxon>
        <taxon>Embryophyta</taxon>
        <taxon>Tracheophyta</taxon>
        <taxon>Spermatophyta</taxon>
        <taxon>Magnoliopsida</taxon>
        <taxon>Liliopsida</taxon>
        <taxon>Asparagales</taxon>
        <taxon>Orchidaceae</taxon>
        <taxon>Orchidoideae</taxon>
        <taxon>Orchideae</taxon>
        <taxon>Orchidinae</taxon>
        <taxon>Platanthera</taxon>
    </lineage>
</organism>
<protein>
    <submittedName>
        <fullName evidence="7">Long-chain-alcohol oxidase FAO1</fullName>
    </submittedName>
</protein>
<reference evidence="7 8" key="1">
    <citation type="journal article" date="2022" name="Nat. Plants">
        <title>Genomes of leafy and leafless Platanthera orchids illuminate the evolution of mycoheterotrophy.</title>
        <authorList>
            <person name="Li M.H."/>
            <person name="Liu K.W."/>
            <person name="Li Z."/>
            <person name="Lu H.C."/>
            <person name="Ye Q.L."/>
            <person name="Zhang D."/>
            <person name="Wang J.Y."/>
            <person name="Li Y.F."/>
            <person name="Zhong Z.M."/>
            <person name="Liu X."/>
            <person name="Yu X."/>
            <person name="Liu D.K."/>
            <person name="Tu X.D."/>
            <person name="Liu B."/>
            <person name="Hao Y."/>
            <person name="Liao X.Y."/>
            <person name="Jiang Y.T."/>
            <person name="Sun W.H."/>
            <person name="Chen J."/>
            <person name="Chen Y.Q."/>
            <person name="Ai Y."/>
            <person name="Zhai J.W."/>
            <person name="Wu S.S."/>
            <person name="Zhou Z."/>
            <person name="Hsiao Y.Y."/>
            <person name="Wu W.L."/>
            <person name="Chen Y.Y."/>
            <person name="Lin Y.F."/>
            <person name="Hsu J.L."/>
            <person name="Li C.Y."/>
            <person name="Wang Z.W."/>
            <person name="Zhao X."/>
            <person name="Zhong W.Y."/>
            <person name="Ma X.K."/>
            <person name="Ma L."/>
            <person name="Huang J."/>
            <person name="Chen G.Z."/>
            <person name="Huang M.Z."/>
            <person name="Huang L."/>
            <person name="Peng D.H."/>
            <person name="Luo Y.B."/>
            <person name="Zou S.Q."/>
            <person name="Chen S.P."/>
            <person name="Lan S."/>
            <person name="Tsai W.C."/>
            <person name="Van de Peer Y."/>
            <person name="Liu Z.J."/>
        </authorList>
    </citation>
    <scope>NUCLEOTIDE SEQUENCE [LARGE SCALE GENOMIC DNA]</scope>
    <source>
        <strain evidence="7">Lor288</strain>
    </source>
</reference>
<comment type="caution">
    <text evidence="7">The sequence shown here is derived from an EMBL/GenBank/DDBJ whole genome shotgun (WGS) entry which is preliminary data.</text>
</comment>
<evidence type="ECO:0000313" key="7">
    <source>
        <dbReference type="EMBL" id="KAK8948329.1"/>
    </source>
</evidence>
<dbReference type="Pfam" id="PF00732">
    <property type="entry name" value="GMC_oxred_N"/>
    <property type="match status" value="2"/>
</dbReference>
<name>A0ABR2LSP1_9ASPA</name>
<keyword evidence="8" id="KW-1185">Reference proteome</keyword>
<dbReference type="InterPro" id="IPR036188">
    <property type="entry name" value="FAD/NAD-bd_sf"/>
</dbReference>
<dbReference type="SUPFAM" id="SSF51905">
    <property type="entry name" value="FAD/NAD(P)-binding domain"/>
    <property type="match status" value="1"/>
</dbReference>
<feature type="domain" description="FAD-dependent oxidoreductase 2 FAD-binding" evidence="6">
    <location>
        <begin position="156"/>
        <end position="191"/>
    </location>
</feature>
<keyword evidence="2" id="KW-0285">Flavoprotein</keyword>
<keyword evidence="4" id="KW-0560">Oxidoreductase</keyword>
<dbReference type="PANTHER" id="PTHR46056:SF12">
    <property type="entry name" value="LONG-CHAIN-ALCOHOL OXIDASE"/>
    <property type="match status" value="1"/>
</dbReference>
<evidence type="ECO:0000259" key="5">
    <source>
        <dbReference type="Pfam" id="PF00732"/>
    </source>
</evidence>
<dbReference type="Gene3D" id="3.50.50.60">
    <property type="entry name" value="FAD/NAD(P)-binding domain"/>
    <property type="match status" value="1"/>
</dbReference>
<feature type="domain" description="Glucose-methanol-choline oxidoreductase N-terminal" evidence="5">
    <location>
        <begin position="6"/>
        <end position="123"/>
    </location>
</feature>
<dbReference type="Proteomes" id="UP001412067">
    <property type="component" value="Unassembled WGS sequence"/>
</dbReference>
<dbReference type="EMBL" id="JBBWWR010000016">
    <property type="protein sequence ID" value="KAK8948329.1"/>
    <property type="molecule type" value="Genomic_DNA"/>
</dbReference>
<evidence type="ECO:0000256" key="3">
    <source>
        <dbReference type="ARBA" id="ARBA00022827"/>
    </source>
</evidence>
<evidence type="ECO:0000313" key="8">
    <source>
        <dbReference type="Proteomes" id="UP001412067"/>
    </source>
</evidence>
<sequence>MEAPSMDQMYESGGLFATLDGRMMLLAGSTVGDGSAINWSACIKTPDNVLNEWAQEHKLRVFQSPEYHSAMEEVCERLGVTENCAQEGFQNKVLRKGYQILGLEVGRVPHNSSDNHYCGIVETTYQNDPLLVLSLAEKGVKVKTDPLQNQHVVECDAVVVGSGCGGGVASSVLATSGYKVIIVEKGSYFTSEDYTSLEAPSMDQMYESGGLFATLDGRMMLLAGSTVGDGSAINWSACIKTLDNILNEWAQEHKLRVFQSPEYHSAMEEVCERLGVTENCAQEGFQNKVLRKGCQILGLEVGRVPHNSSDNHYCDGALSIQILLKILLNSSLNSLDEL</sequence>
<gene>
    <name evidence="7" type="primary">FAO1</name>
    <name evidence="7" type="ORF">KSP40_PGU002721</name>
</gene>
<evidence type="ECO:0000256" key="4">
    <source>
        <dbReference type="ARBA" id="ARBA00023002"/>
    </source>
</evidence>
<dbReference type="PANTHER" id="PTHR46056">
    <property type="entry name" value="LONG-CHAIN-ALCOHOL OXIDASE"/>
    <property type="match status" value="1"/>
</dbReference>
<dbReference type="Pfam" id="PF00890">
    <property type="entry name" value="FAD_binding_2"/>
    <property type="match status" value="1"/>
</dbReference>
<evidence type="ECO:0000256" key="1">
    <source>
        <dbReference type="ARBA" id="ARBA00010790"/>
    </source>
</evidence>